<comment type="similarity">
    <text evidence="2">Belongs to the CD225/Dispanin family.</text>
</comment>
<evidence type="ECO:0000256" key="3">
    <source>
        <dbReference type="ARBA" id="ARBA00022692"/>
    </source>
</evidence>
<dbReference type="Pfam" id="PF04505">
    <property type="entry name" value="CD225"/>
    <property type="match status" value="1"/>
</dbReference>
<reference evidence="7" key="1">
    <citation type="submission" date="2025-08" db="UniProtKB">
        <authorList>
            <consortium name="Ensembl"/>
        </authorList>
    </citation>
    <scope>IDENTIFICATION</scope>
</reference>
<dbReference type="AlphaFoldDB" id="A0A3B4Y1L8"/>
<evidence type="ECO:0000256" key="1">
    <source>
        <dbReference type="ARBA" id="ARBA00004370"/>
    </source>
</evidence>
<sequence>MRLSKAVNVSPCIYTPPSRVQLTSNTSKAHLLDINPLVSYIAAGLIQPNSNHTHKGYKYRRQPSPAIGSRHYPTKHNSHSLKVRKRPTMEGGQTRSVAPSYLGWSIFNTLCCCLPLGIAAIVCSCRAQNANAIGESAIAEDASRTAKILNVIGLVCGIILIIIVIALQATRMK</sequence>
<evidence type="ECO:0000313" key="7">
    <source>
        <dbReference type="Ensembl" id="ENSSLDP00000023177.1"/>
    </source>
</evidence>
<dbReference type="InterPro" id="IPR007593">
    <property type="entry name" value="CD225/Dispanin_fam"/>
</dbReference>
<evidence type="ECO:0000256" key="2">
    <source>
        <dbReference type="ARBA" id="ARBA00006843"/>
    </source>
</evidence>
<dbReference type="PANTHER" id="PTHR14948:SF46">
    <property type="entry name" value="DISPANIN SUBFAMILY A MEMBER 2B-LIKE-RELATED"/>
    <property type="match status" value="1"/>
</dbReference>
<organism evidence="7 8">
    <name type="scientific">Seriola lalandi dorsalis</name>
    <dbReference type="NCBI Taxonomy" id="1841481"/>
    <lineage>
        <taxon>Eukaryota</taxon>
        <taxon>Metazoa</taxon>
        <taxon>Chordata</taxon>
        <taxon>Craniata</taxon>
        <taxon>Vertebrata</taxon>
        <taxon>Euteleostomi</taxon>
        <taxon>Actinopterygii</taxon>
        <taxon>Neopterygii</taxon>
        <taxon>Teleostei</taxon>
        <taxon>Neoteleostei</taxon>
        <taxon>Acanthomorphata</taxon>
        <taxon>Carangaria</taxon>
        <taxon>Carangiformes</taxon>
        <taxon>Carangidae</taxon>
        <taxon>Seriola</taxon>
    </lineage>
</organism>
<comment type="subcellular location">
    <subcellularLocation>
        <location evidence="1">Membrane</location>
    </subcellularLocation>
</comment>
<evidence type="ECO:0000256" key="5">
    <source>
        <dbReference type="ARBA" id="ARBA00023136"/>
    </source>
</evidence>
<reference evidence="7" key="2">
    <citation type="submission" date="2025-09" db="UniProtKB">
        <authorList>
            <consortium name="Ensembl"/>
        </authorList>
    </citation>
    <scope>IDENTIFICATION</scope>
</reference>
<dbReference type="GeneTree" id="ENSGT01030000234792"/>
<dbReference type="GO" id="GO:0016020">
    <property type="term" value="C:membrane"/>
    <property type="evidence" value="ECO:0007669"/>
    <property type="project" value="UniProtKB-SubCell"/>
</dbReference>
<dbReference type="InterPro" id="IPR051423">
    <property type="entry name" value="CD225/Dispanin"/>
</dbReference>
<keyword evidence="4 6" id="KW-1133">Transmembrane helix</keyword>
<keyword evidence="3 6" id="KW-0812">Transmembrane</keyword>
<name>A0A3B4Y1L8_SERLL</name>
<dbReference type="Proteomes" id="UP000261360">
    <property type="component" value="Unplaced"/>
</dbReference>
<evidence type="ECO:0000256" key="4">
    <source>
        <dbReference type="ARBA" id="ARBA00022989"/>
    </source>
</evidence>
<dbReference type="STRING" id="1841481.ENSSLDP00000023177"/>
<dbReference type="Ensembl" id="ENSSLDT00000023925.1">
    <property type="protein sequence ID" value="ENSSLDP00000023177.1"/>
    <property type="gene ID" value="ENSSLDG00000018108.1"/>
</dbReference>
<accession>A0A3B4Y1L8</accession>
<keyword evidence="8" id="KW-1185">Reference proteome</keyword>
<dbReference type="PANTHER" id="PTHR14948">
    <property type="entry name" value="NG5"/>
    <property type="match status" value="1"/>
</dbReference>
<feature type="transmembrane region" description="Helical" evidence="6">
    <location>
        <begin position="148"/>
        <end position="167"/>
    </location>
</feature>
<protein>
    <submittedName>
        <fullName evidence="7">Uncharacterized protein</fullName>
    </submittedName>
</protein>
<keyword evidence="5 6" id="KW-0472">Membrane</keyword>
<evidence type="ECO:0000256" key="6">
    <source>
        <dbReference type="SAM" id="Phobius"/>
    </source>
</evidence>
<proteinExistence type="inferred from homology"/>
<evidence type="ECO:0000313" key="8">
    <source>
        <dbReference type="Proteomes" id="UP000261360"/>
    </source>
</evidence>